<protein>
    <recommendedName>
        <fullName evidence="6">Kelch domain containing 7B</fullName>
    </recommendedName>
</protein>
<dbReference type="SUPFAM" id="SSF117281">
    <property type="entry name" value="Kelch motif"/>
    <property type="match status" value="1"/>
</dbReference>
<dbReference type="InterPro" id="IPR006652">
    <property type="entry name" value="Kelch_1"/>
</dbReference>
<reference evidence="4" key="2">
    <citation type="submission" date="2025-08" db="UniProtKB">
        <authorList>
            <consortium name="Ensembl"/>
        </authorList>
    </citation>
    <scope>IDENTIFICATION</scope>
</reference>
<feature type="compositionally biased region" description="Low complexity" evidence="3">
    <location>
        <begin position="864"/>
        <end position="891"/>
    </location>
</feature>
<reference evidence="5" key="1">
    <citation type="submission" date="2018-12" db="EMBL/GenBank/DDBJ databases">
        <authorList>
            <person name="Yazar S."/>
        </authorList>
    </citation>
    <scope>NUCLEOTIDE SEQUENCE [LARGE SCALE GENOMIC DNA]</scope>
</reference>
<feature type="compositionally biased region" description="Low complexity" evidence="3">
    <location>
        <begin position="686"/>
        <end position="723"/>
    </location>
</feature>
<feature type="compositionally biased region" description="Low complexity" evidence="3">
    <location>
        <begin position="480"/>
        <end position="493"/>
    </location>
</feature>
<feature type="region of interest" description="Disordered" evidence="3">
    <location>
        <begin position="988"/>
        <end position="1125"/>
    </location>
</feature>
<keyword evidence="2" id="KW-0677">Repeat</keyword>
<keyword evidence="5" id="KW-1185">Reference proteome</keyword>
<name>A0A4X2K5B7_VOMUR</name>
<dbReference type="SMART" id="SM00612">
    <property type="entry name" value="Kelch"/>
    <property type="match status" value="3"/>
</dbReference>
<feature type="region of interest" description="Disordered" evidence="3">
    <location>
        <begin position="45"/>
        <end position="224"/>
    </location>
</feature>
<feature type="compositionally biased region" description="Low complexity" evidence="3">
    <location>
        <begin position="656"/>
        <end position="673"/>
    </location>
</feature>
<dbReference type="InterPro" id="IPR015915">
    <property type="entry name" value="Kelch-typ_b-propeller"/>
</dbReference>
<feature type="compositionally biased region" description="Polar residues" evidence="3">
    <location>
        <begin position="531"/>
        <end position="559"/>
    </location>
</feature>
<sequence>MALSFSEADGDGEDSVALTLAQAMLALAVVAATALALHWLGSGSEQGRDVAKQSPESSQTQHSQDREMVQTPTPKAKVSRQDQETKALNVMPYPPGPSPRKQPGRGPEAESPGGKDEGLAPPARAPKITSRIAPPKQTGGGSRPSCGPQSKAGSSPGPLLIHFTPRHPDTWNEGGFGVREQPSLLVAAPAGEKPGNGQGPVGQQHDAVPSPRTRSRVRGPGPDPFTLGTVVSVWDAIDVGSSLAPGDSLRGGLLPQTLGTRVSDPAETPTGPAPEEKGALPPGSFQDTAPKRGRGEGRVSQGQSKPLASGPQAAPPAVHEGIDSKSVGPEPSPRGTGPPASRAPSPAVQTPVQVQTVAPDTEEGWPWKERELLITSSFSQPPNAPIRQLVGSGQGSALPIRKETTEAVPAPRQVSTDPSLVGTSLGQDPQVPSTSPGSVPVGPAKPGSRVRNGRENNLIGTRGETVDAQAQVNSTVIHEGPGLSLSSSSGPSPTARRTMESPSSEPPPIGSQSVGPSHKAARSTEFPSLASAPTGSPSSVPAPTGSLTSAPAPTGSLTSAPIPKGSLSSAPAPKRSPASTPTPKGSLSSAPAPKGSPASAPTPKGSLSSAPAPKGSPASAPTPKGSLSSAPAPTGSSTSAPAPKGSLSSAPVPKRSPASTPASTGSSTSAPAPKGSISPAPVPQGSTSSAPAPKVSSSAAPVCQGSSSSASAPPGSLTSAPALKGFPTSVPAPSGSSTSVPESSGSSTSASIPSGPPSSALAPSGSSTSAPVSSASLTSAPVPSGSLTSVPTLSGPPTSAPTSTVSVSSDHIPTGASPSAPLPTTFLSSGPVPPESLSSAVPPRALTPTVSPSSGPSSSPPSIPSSTGPPSSVHTPSTLSSSVSALSVSPSEPLPSAPIATASLPKDLPSPALASPVKSAQRPSKAEGLTASPALDPAPGGQSVRALPQGPSGNWGNLISMVLRSHPFPCPEKLQGAGFQSIPAECLGPAAVPSRSSKTGELTPGANTVVMEPQAKVRDQSPSEGLETPGTTTPSNSRGLNGAQVEEKRMVTTDPQSVAQGPSPPSEPLGYPRLAPERKQPEPLAPKEAMPEGQPAPRPRKRSISQMVDSLPQKVSPATPAQREAPAGLVAPLTERQLQDSQLMAFLRRPGTWGMVEGQRKPSHAPKDLPSTAAAMRRPLDLGSCVEALAFAQQHGELALAEEVYALMSDNFLLVLGEAPLYRQLSAGDRERILALRTTRGQAVLGVLVLPSAYGVSRSGLAGGSQAAEMPTVPSVAVPRTYLHVFEPGRNTWLPLTLVPEEAPLRGCGLCTMHNYLFLAGGIRGSGPGAVCTNEVFCYNPLTDIWTQVRPMLQARAQLKLVALEGLLYAIGGECLYSMECYDPRTDHWTSRAPLPAGTFPVAHEAVACRGDIYVTGGHLFYRLLKYSPTQDCWAECPYSASHRRSSDMVALGGFLYRFDLLRGVGAAVMRYNTVTGSWSQAAPLPLPEPIPLRCAVLGNTIYCLNQQVTATFTVAEGTARFEVRELKPFPMGGKGILCPFTLTLPALTPLQTPL</sequence>
<dbReference type="Ensembl" id="ENSVURT00010008115.1">
    <property type="protein sequence ID" value="ENSVURP00010007173.1"/>
    <property type="gene ID" value="ENSVURG00010005575.1"/>
</dbReference>
<feature type="compositionally biased region" description="Polar residues" evidence="3">
    <location>
        <begin position="413"/>
        <end position="427"/>
    </location>
</feature>
<dbReference type="GeneTree" id="ENSGT00940000163480"/>
<evidence type="ECO:0000313" key="4">
    <source>
        <dbReference type="Ensembl" id="ENSVURP00010007173.1"/>
    </source>
</evidence>
<dbReference type="Proteomes" id="UP000314987">
    <property type="component" value="Unassembled WGS sequence"/>
</dbReference>
<dbReference type="PANTHER" id="PTHR45972:SF5">
    <property type="entry name" value="KELCH DOMAIN-CONTAINING PROTEIN 7B"/>
    <property type="match status" value="1"/>
</dbReference>
<dbReference type="OMA" id="VSVSHTM"/>
<feature type="compositionally biased region" description="Low complexity" evidence="3">
    <location>
        <begin position="848"/>
        <end position="857"/>
    </location>
</feature>
<evidence type="ECO:0008006" key="6">
    <source>
        <dbReference type="Google" id="ProtNLM"/>
    </source>
</evidence>
<feature type="compositionally biased region" description="Polar residues" evidence="3">
    <location>
        <begin position="1029"/>
        <end position="1039"/>
    </location>
</feature>
<dbReference type="Gene3D" id="2.120.10.80">
    <property type="entry name" value="Kelch-type beta propeller"/>
    <property type="match status" value="1"/>
</dbReference>
<feature type="region of interest" description="Disordered" evidence="3">
    <location>
        <begin position="240"/>
        <end position="958"/>
    </location>
</feature>
<accession>A0A4X2K5B7</accession>
<dbReference type="InterPro" id="IPR052310">
    <property type="entry name" value="Kelch/BTB_domain_protein"/>
</dbReference>
<feature type="compositionally biased region" description="Low complexity" evidence="3">
    <location>
        <begin position="566"/>
        <end position="643"/>
    </location>
</feature>
<feature type="compositionally biased region" description="Low complexity" evidence="3">
    <location>
        <begin position="732"/>
        <end position="784"/>
    </location>
</feature>
<evidence type="ECO:0000256" key="3">
    <source>
        <dbReference type="SAM" id="MobiDB-lite"/>
    </source>
</evidence>
<dbReference type="STRING" id="29139.ENSVURP00010007173"/>
<reference evidence="4" key="3">
    <citation type="submission" date="2025-09" db="UniProtKB">
        <authorList>
            <consortium name="Ensembl"/>
        </authorList>
    </citation>
    <scope>IDENTIFICATION</scope>
</reference>
<proteinExistence type="predicted"/>
<evidence type="ECO:0000313" key="5">
    <source>
        <dbReference type="Proteomes" id="UP000314987"/>
    </source>
</evidence>
<feature type="compositionally biased region" description="Low complexity" evidence="3">
    <location>
        <begin position="791"/>
        <end position="809"/>
    </location>
</feature>
<feature type="compositionally biased region" description="Low complexity" evidence="3">
    <location>
        <begin position="429"/>
        <end position="442"/>
    </location>
</feature>
<evidence type="ECO:0000256" key="1">
    <source>
        <dbReference type="ARBA" id="ARBA00022441"/>
    </source>
</evidence>
<organism evidence="4 5">
    <name type="scientific">Vombatus ursinus</name>
    <name type="common">Common wombat</name>
    <dbReference type="NCBI Taxonomy" id="29139"/>
    <lineage>
        <taxon>Eukaryota</taxon>
        <taxon>Metazoa</taxon>
        <taxon>Chordata</taxon>
        <taxon>Craniata</taxon>
        <taxon>Vertebrata</taxon>
        <taxon>Euteleostomi</taxon>
        <taxon>Mammalia</taxon>
        <taxon>Metatheria</taxon>
        <taxon>Diprotodontia</taxon>
        <taxon>Vombatidae</taxon>
        <taxon>Vombatus</taxon>
    </lineage>
</organism>
<evidence type="ECO:0000256" key="2">
    <source>
        <dbReference type="ARBA" id="ARBA00022737"/>
    </source>
</evidence>
<dbReference type="PANTHER" id="PTHR45972">
    <property type="entry name" value="BTB_2 DOMAIN-CONTAINING PROTEIN"/>
    <property type="match status" value="1"/>
</dbReference>
<feature type="compositionally biased region" description="Low complexity" evidence="3">
    <location>
        <begin position="343"/>
        <end position="359"/>
    </location>
</feature>
<dbReference type="Pfam" id="PF01344">
    <property type="entry name" value="Kelch_1"/>
    <property type="match status" value="2"/>
</dbReference>
<keyword evidence="1" id="KW-0880">Kelch repeat</keyword>